<sequence>MKRKLLYIIIGITLFGSCKQASEFYNPDATVSVKYKMPTDTIYYNKENEIFSDIRHLSNIDNYLIITQKSKDTLFQVLNMKNDSVVAGFGRVGHARNEFIATPRAVYCGRDKNGSPLLYVLDGLCTKTIDIEKSVEANECILTNIIKENVDRYFYNVYHIGDNSMFVYKRVSYKDARDAVYIAPQYYMMNGKTKFEWNIYPNIIAPEWTNMVDAAYSSDIWIKPNGSKAISVSNFIDIVNIFDFSTKKMLGVINPDCYTYDFIEQEGSESTIKEHLRYFNTSACVNDDCFIILKDGNLYKDIIGENDENRCSFIHLYDWNGQLQAAYMLDQNIIYIAYYDKKKRLYAVSSENKLYRYTLK</sequence>
<organism evidence="1 2">
    <name type="scientific">Xylanibacter rodentium</name>
    <dbReference type="NCBI Taxonomy" id="2736289"/>
    <lineage>
        <taxon>Bacteria</taxon>
        <taxon>Pseudomonadati</taxon>
        <taxon>Bacteroidota</taxon>
        <taxon>Bacteroidia</taxon>
        <taxon>Bacteroidales</taxon>
        <taxon>Prevotellaceae</taxon>
        <taxon>Xylanibacter</taxon>
    </lineage>
</organism>
<comment type="caution">
    <text evidence="1">The sequence shown here is derived from an EMBL/GenBank/DDBJ whole genome shotgun (WGS) entry which is preliminary data.</text>
</comment>
<dbReference type="GeneID" id="82158026"/>
<reference evidence="1 2" key="1">
    <citation type="submission" date="2020-05" db="EMBL/GenBank/DDBJ databases">
        <title>Distinct polysaccharide utilization as determinants for interspecies competition between intestinal Prevotella spp.</title>
        <authorList>
            <person name="Galvez E.J.C."/>
            <person name="Iljazovic A."/>
            <person name="Strowig T."/>
        </authorList>
    </citation>
    <scope>NUCLEOTIDE SEQUENCE [LARGE SCALE GENOMIC DNA]</scope>
    <source>
        <strain evidence="1 2">PROD</strain>
    </source>
</reference>
<evidence type="ECO:0000313" key="1">
    <source>
        <dbReference type="EMBL" id="NPE14578.1"/>
    </source>
</evidence>
<protein>
    <recommendedName>
        <fullName evidence="3">TolB-like 6-blade propeller-like</fullName>
    </recommendedName>
</protein>
<evidence type="ECO:0000313" key="2">
    <source>
        <dbReference type="Proteomes" id="UP001193734"/>
    </source>
</evidence>
<accession>A0ABX2AYS7</accession>
<keyword evidence="2" id="KW-1185">Reference proteome</keyword>
<evidence type="ECO:0008006" key="3">
    <source>
        <dbReference type="Google" id="ProtNLM"/>
    </source>
</evidence>
<dbReference type="RefSeq" id="WP_172174233.1">
    <property type="nucleotide sequence ID" value="NZ_CASGIA010000041.1"/>
</dbReference>
<name>A0ABX2AYS7_9BACT</name>
<dbReference type="Proteomes" id="UP001193734">
    <property type="component" value="Unassembled WGS sequence"/>
</dbReference>
<proteinExistence type="predicted"/>
<gene>
    <name evidence="1" type="ORF">HPS55_09655</name>
</gene>
<dbReference type="EMBL" id="JABKKE010000015">
    <property type="protein sequence ID" value="NPE14578.1"/>
    <property type="molecule type" value="Genomic_DNA"/>
</dbReference>
<dbReference type="PROSITE" id="PS51257">
    <property type="entry name" value="PROKAR_LIPOPROTEIN"/>
    <property type="match status" value="1"/>
</dbReference>